<dbReference type="EMBL" id="CAXJRC010000004">
    <property type="protein sequence ID" value="CAL2105202.1"/>
    <property type="molecule type" value="Genomic_DNA"/>
</dbReference>
<organism evidence="2 3">
    <name type="scientific">Tenacibaculum vairaonense</name>
    <dbReference type="NCBI Taxonomy" id="3137860"/>
    <lineage>
        <taxon>Bacteria</taxon>
        <taxon>Pseudomonadati</taxon>
        <taxon>Bacteroidota</taxon>
        <taxon>Flavobacteriia</taxon>
        <taxon>Flavobacteriales</taxon>
        <taxon>Flavobacteriaceae</taxon>
        <taxon>Tenacibaculum</taxon>
    </lineage>
</organism>
<feature type="chain" id="PRO_5047047012" evidence="1">
    <location>
        <begin position="23"/>
        <end position="239"/>
    </location>
</feature>
<reference evidence="2 3" key="1">
    <citation type="submission" date="2024-05" db="EMBL/GenBank/DDBJ databases">
        <authorList>
            <person name="Duchaud E."/>
        </authorList>
    </citation>
    <scope>NUCLEOTIDE SEQUENCE [LARGE SCALE GENOMIC DNA]</scope>
    <source>
        <strain evidence="2">Ena-SAMPLE-TAB-13-05-2024-13:56:06:370-140305</strain>
    </source>
</reference>
<keyword evidence="1" id="KW-0732">Signal</keyword>
<feature type="signal peptide" evidence="1">
    <location>
        <begin position="1"/>
        <end position="22"/>
    </location>
</feature>
<accession>A0ABM9PHX3</accession>
<name>A0ABM9PHX3_9FLAO</name>
<dbReference type="RefSeq" id="WP_348737028.1">
    <property type="nucleotide sequence ID" value="NZ_CAXJRC010000004.1"/>
</dbReference>
<dbReference type="PROSITE" id="PS51257">
    <property type="entry name" value="PROKAR_LIPOPROTEIN"/>
    <property type="match status" value="1"/>
</dbReference>
<gene>
    <name evidence="2" type="ORF">T190115A13A_130077</name>
</gene>
<comment type="caution">
    <text evidence="2">The sequence shown here is derived from an EMBL/GenBank/DDBJ whole genome shotgun (WGS) entry which is preliminary data.</text>
</comment>
<dbReference type="Proteomes" id="UP001497602">
    <property type="component" value="Unassembled WGS sequence"/>
</dbReference>
<sequence length="239" mass="27933">MKAKILKLQLAFLVLFSSILFSCSDKDVNEIQNSAPDKPMLDITWSDIGNTVFLSWSKVEDRDKDNLTYEVYINNEKVKVLEDKEAINDDFNYFFSIREEMILPMKVKVLVSDGKLINESDIKEVKDPIIGKWILGHVTVIEKGYDDAEILMPQGCEKNTSREFKINGDHIFNSFTLESNGDCDKEVSMLQWRRIGLNKYEFVSDMIQEFDMFFDENTMQYKVETTNELSVYFFKKLKE</sequence>
<proteinExistence type="predicted"/>
<evidence type="ECO:0000313" key="3">
    <source>
        <dbReference type="Proteomes" id="UP001497602"/>
    </source>
</evidence>
<evidence type="ECO:0000313" key="2">
    <source>
        <dbReference type="EMBL" id="CAL2105202.1"/>
    </source>
</evidence>
<protein>
    <submittedName>
        <fullName evidence="2">Uncharacterized protein</fullName>
    </submittedName>
</protein>
<evidence type="ECO:0000256" key="1">
    <source>
        <dbReference type="SAM" id="SignalP"/>
    </source>
</evidence>
<keyword evidence="3" id="KW-1185">Reference proteome</keyword>